<dbReference type="InterPro" id="IPR047690">
    <property type="entry name" value="IPExxxVDY_fam"/>
</dbReference>
<protein>
    <submittedName>
        <fullName evidence="1">IPExxxVDY family protein</fullName>
    </submittedName>
</protein>
<dbReference type="RefSeq" id="WP_264280779.1">
    <property type="nucleotide sequence ID" value="NZ_CP107006.1"/>
</dbReference>
<evidence type="ECO:0000313" key="1">
    <source>
        <dbReference type="EMBL" id="UYQ92527.1"/>
    </source>
</evidence>
<evidence type="ECO:0000313" key="2">
    <source>
        <dbReference type="Proteomes" id="UP001162741"/>
    </source>
</evidence>
<accession>A0ABY6J1L6</accession>
<dbReference type="NCBIfam" id="NF033205">
    <property type="entry name" value="IPExxxVDY"/>
    <property type="match status" value="1"/>
</dbReference>
<dbReference type="Proteomes" id="UP001162741">
    <property type="component" value="Chromosome"/>
</dbReference>
<dbReference type="EMBL" id="CP107006">
    <property type="protein sequence ID" value="UYQ92527.1"/>
    <property type="molecule type" value="Genomic_DNA"/>
</dbReference>
<sequence>MSVLKLKLDQDQLVEDFFEDTFLVGIASSARDYQLCWQLNRQLHFDFRVNNSLEIKLTKGARSFYFPVFDFLEPTKTVEHYLYNNHCKGEFLLPELKHIHYIWLIKGNYYQQEDIKKLIELLRYVEMVQLVSLLDIRDIKNKMNLIF</sequence>
<reference evidence="1" key="1">
    <citation type="submission" date="2022-10" db="EMBL/GenBank/DDBJ databases">
        <title>Chitinophaga sp. nov., isolated from soil.</title>
        <authorList>
            <person name="Jeon C.O."/>
        </authorList>
    </citation>
    <scope>NUCLEOTIDE SEQUENCE</scope>
    <source>
        <strain evidence="1">R8</strain>
    </source>
</reference>
<keyword evidence="2" id="KW-1185">Reference proteome</keyword>
<proteinExistence type="predicted"/>
<gene>
    <name evidence="1" type="ORF">MKQ68_20800</name>
</gene>
<name>A0ABY6J1L6_9BACT</name>
<organism evidence="1 2">
    <name type="scientific">Chitinophaga horti</name>
    <dbReference type="NCBI Taxonomy" id="2920382"/>
    <lineage>
        <taxon>Bacteria</taxon>
        <taxon>Pseudomonadati</taxon>
        <taxon>Bacteroidota</taxon>
        <taxon>Chitinophagia</taxon>
        <taxon>Chitinophagales</taxon>
        <taxon>Chitinophagaceae</taxon>
        <taxon>Chitinophaga</taxon>
    </lineage>
</organism>